<evidence type="ECO:0000313" key="2">
    <source>
        <dbReference type="Proteomes" id="UP000053477"/>
    </source>
</evidence>
<protein>
    <submittedName>
        <fullName evidence="1">Uncharacterized protein</fullName>
    </submittedName>
</protein>
<dbReference type="Proteomes" id="UP000053477">
    <property type="component" value="Unassembled WGS sequence"/>
</dbReference>
<gene>
    <name evidence="1" type="ORF">SCHPADRAFT_896404</name>
</gene>
<name>A0A0H2R0F8_9AGAM</name>
<proteinExistence type="predicted"/>
<dbReference type="AlphaFoldDB" id="A0A0H2R0F8"/>
<reference evidence="1 2" key="1">
    <citation type="submission" date="2015-04" db="EMBL/GenBank/DDBJ databases">
        <title>Complete genome sequence of Schizopora paradoxa KUC8140, a cosmopolitan wood degrader in East Asia.</title>
        <authorList>
            <consortium name="DOE Joint Genome Institute"/>
            <person name="Min B."/>
            <person name="Park H."/>
            <person name="Jang Y."/>
            <person name="Kim J.-J."/>
            <person name="Kim K.H."/>
            <person name="Pangilinan J."/>
            <person name="Lipzen A."/>
            <person name="Riley R."/>
            <person name="Grigoriev I.V."/>
            <person name="Spatafora J.W."/>
            <person name="Choi I.-G."/>
        </authorList>
    </citation>
    <scope>NUCLEOTIDE SEQUENCE [LARGE SCALE GENOMIC DNA]</scope>
    <source>
        <strain evidence="1 2">KUC8140</strain>
    </source>
</reference>
<dbReference type="InParanoid" id="A0A0H2R0F8"/>
<dbReference type="EMBL" id="KQ086336">
    <property type="protein sequence ID" value="KLO05260.1"/>
    <property type="molecule type" value="Genomic_DNA"/>
</dbReference>
<accession>A0A0H2R0F8</accession>
<sequence length="137" mass="15891">MASPRYISAQGEGYPVLYNYNLLSFFESCYNSGEVTATSRRPATTQDIQDILNKLQKVLKKELYENVELFMDVSAARHGGPVKFIVNNGIIMKYPDGTQEWRLELTLGRFLYDVKDKIQGRRHHMSFTRLGFLTEFR</sequence>
<evidence type="ECO:0000313" key="1">
    <source>
        <dbReference type="EMBL" id="KLO05260.1"/>
    </source>
</evidence>
<keyword evidence="2" id="KW-1185">Reference proteome</keyword>
<organism evidence="1 2">
    <name type="scientific">Schizopora paradoxa</name>
    <dbReference type="NCBI Taxonomy" id="27342"/>
    <lineage>
        <taxon>Eukaryota</taxon>
        <taxon>Fungi</taxon>
        <taxon>Dikarya</taxon>
        <taxon>Basidiomycota</taxon>
        <taxon>Agaricomycotina</taxon>
        <taxon>Agaricomycetes</taxon>
        <taxon>Hymenochaetales</taxon>
        <taxon>Schizoporaceae</taxon>
        <taxon>Schizopora</taxon>
    </lineage>
</organism>